<dbReference type="NCBIfam" id="NF033788">
    <property type="entry name" value="HTH_metalloreg"/>
    <property type="match status" value="1"/>
</dbReference>
<dbReference type="Pfam" id="PF01022">
    <property type="entry name" value="HTH_5"/>
    <property type="match status" value="1"/>
</dbReference>
<keyword evidence="1" id="KW-0805">Transcription regulation</keyword>
<sequence>MGTPEPVDALFQAFADRTRLRILNILREGELCVGDLVQILDVPQPTASRHLGQLRNAGLVKTRRHGLWCFYSLAQPEGRLHERLLRCLECCFEEVRELASDLRTARKLRRSGGCVRKQ</sequence>
<protein>
    <submittedName>
        <fullName evidence="5">Winged helix-turn-helix transcriptional regulator</fullName>
    </submittedName>
</protein>
<dbReference type="InterPro" id="IPR011991">
    <property type="entry name" value="ArsR-like_HTH"/>
</dbReference>
<dbReference type="InterPro" id="IPR001845">
    <property type="entry name" value="HTH_ArsR_DNA-bd_dom"/>
</dbReference>
<dbReference type="AlphaFoldDB" id="A0A538U180"/>
<dbReference type="PROSITE" id="PS50987">
    <property type="entry name" value="HTH_ARSR_2"/>
    <property type="match status" value="1"/>
</dbReference>
<evidence type="ECO:0000256" key="2">
    <source>
        <dbReference type="ARBA" id="ARBA00023125"/>
    </source>
</evidence>
<dbReference type="Gene3D" id="1.10.10.10">
    <property type="entry name" value="Winged helix-like DNA-binding domain superfamily/Winged helix DNA-binding domain"/>
    <property type="match status" value="1"/>
</dbReference>
<dbReference type="Proteomes" id="UP000319771">
    <property type="component" value="Unassembled WGS sequence"/>
</dbReference>
<dbReference type="InterPro" id="IPR036388">
    <property type="entry name" value="WH-like_DNA-bd_sf"/>
</dbReference>
<feature type="domain" description="HTH arsR-type" evidence="4">
    <location>
        <begin position="1"/>
        <end position="99"/>
    </location>
</feature>
<keyword evidence="2" id="KW-0238">DNA-binding</keyword>
<comment type="caution">
    <text evidence="5">The sequence shown here is derived from an EMBL/GenBank/DDBJ whole genome shotgun (WGS) entry which is preliminary data.</text>
</comment>
<organism evidence="5 6">
    <name type="scientific">Eiseniibacteriota bacterium</name>
    <dbReference type="NCBI Taxonomy" id="2212470"/>
    <lineage>
        <taxon>Bacteria</taxon>
        <taxon>Candidatus Eiseniibacteriota</taxon>
    </lineage>
</organism>
<name>A0A538U180_UNCEI</name>
<dbReference type="InterPro" id="IPR051011">
    <property type="entry name" value="Metal_resp_trans_reg"/>
</dbReference>
<keyword evidence="3" id="KW-0804">Transcription</keyword>
<dbReference type="SMART" id="SM00418">
    <property type="entry name" value="HTH_ARSR"/>
    <property type="match status" value="1"/>
</dbReference>
<dbReference type="EMBL" id="VBPB01000293">
    <property type="protein sequence ID" value="TMQ69644.1"/>
    <property type="molecule type" value="Genomic_DNA"/>
</dbReference>
<dbReference type="InterPro" id="IPR036390">
    <property type="entry name" value="WH_DNA-bd_sf"/>
</dbReference>
<proteinExistence type="predicted"/>
<dbReference type="PRINTS" id="PR00778">
    <property type="entry name" value="HTHARSR"/>
</dbReference>
<evidence type="ECO:0000313" key="5">
    <source>
        <dbReference type="EMBL" id="TMQ69644.1"/>
    </source>
</evidence>
<dbReference type="CDD" id="cd00090">
    <property type="entry name" value="HTH_ARSR"/>
    <property type="match status" value="1"/>
</dbReference>
<gene>
    <name evidence="5" type="ORF">E6K81_14410</name>
</gene>
<dbReference type="GO" id="GO:0003677">
    <property type="term" value="F:DNA binding"/>
    <property type="evidence" value="ECO:0007669"/>
    <property type="project" value="UniProtKB-KW"/>
</dbReference>
<dbReference type="PANTHER" id="PTHR43132:SF2">
    <property type="entry name" value="ARSENICAL RESISTANCE OPERON REPRESSOR ARSR-RELATED"/>
    <property type="match status" value="1"/>
</dbReference>
<evidence type="ECO:0000256" key="1">
    <source>
        <dbReference type="ARBA" id="ARBA00023015"/>
    </source>
</evidence>
<reference evidence="5 6" key="1">
    <citation type="journal article" date="2019" name="Nat. Microbiol.">
        <title>Mediterranean grassland soil C-N compound turnover is dependent on rainfall and depth, and is mediated by genomically divergent microorganisms.</title>
        <authorList>
            <person name="Diamond S."/>
            <person name="Andeer P.F."/>
            <person name="Li Z."/>
            <person name="Crits-Christoph A."/>
            <person name="Burstein D."/>
            <person name="Anantharaman K."/>
            <person name="Lane K.R."/>
            <person name="Thomas B.C."/>
            <person name="Pan C."/>
            <person name="Northen T.R."/>
            <person name="Banfield J.F."/>
        </authorList>
    </citation>
    <scope>NUCLEOTIDE SEQUENCE [LARGE SCALE GENOMIC DNA]</scope>
    <source>
        <strain evidence="5">WS_11</strain>
    </source>
</reference>
<evidence type="ECO:0000259" key="4">
    <source>
        <dbReference type="PROSITE" id="PS50987"/>
    </source>
</evidence>
<evidence type="ECO:0000313" key="6">
    <source>
        <dbReference type="Proteomes" id="UP000319771"/>
    </source>
</evidence>
<dbReference type="SUPFAM" id="SSF46785">
    <property type="entry name" value="Winged helix' DNA-binding domain"/>
    <property type="match status" value="1"/>
</dbReference>
<dbReference type="PANTHER" id="PTHR43132">
    <property type="entry name" value="ARSENICAL RESISTANCE OPERON REPRESSOR ARSR-RELATED"/>
    <property type="match status" value="1"/>
</dbReference>
<evidence type="ECO:0000256" key="3">
    <source>
        <dbReference type="ARBA" id="ARBA00023163"/>
    </source>
</evidence>
<accession>A0A538U180</accession>
<dbReference type="GO" id="GO:0003700">
    <property type="term" value="F:DNA-binding transcription factor activity"/>
    <property type="evidence" value="ECO:0007669"/>
    <property type="project" value="InterPro"/>
</dbReference>